<comment type="caution">
    <text evidence="1">The sequence shown here is derived from an EMBL/GenBank/DDBJ whole genome shotgun (WGS) entry which is preliminary data.</text>
</comment>
<organism evidence="1 2">
    <name type="scientific">Chaetomium strumarium</name>
    <dbReference type="NCBI Taxonomy" id="1170767"/>
    <lineage>
        <taxon>Eukaryota</taxon>
        <taxon>Fungi</taxon>
        <taxon>Dikarya</taxon>
        <taxon>Ascomycota</taxon>
        <taxon>Pezizomycotina</taxon>
        <taxon>Sordariomycetes</taxon>
        <taxon>Sordariomycetidae</taxon>
        <taxon>Sordariales</taxon>
        <taxon>Chaetomiaceae</taxon>
        <taxon>Chaetomium</taxon>
    </lineage>
</organism>
<protein>
    <submittedName>
        <fullName evidence="1">Uncharacterized protein</fullName>
    </submittedName>
</protein>
<reference evidence="1" key="1">
    <citation type="journal article" date="2023" name="Mol. Phylogenet. Evol.">
        <title>Genome-scale phylogeny and comparative genomics of the fungal order Sordariales.</title>
        <authorList>
            <person name="Hensen N."/>
            <person name="Bonometti L."/>
            <person name="Westerberg I."/>
            <person name="Brannstrom I.O."/>
            <person name="Guillou S."/>
            <person name="Cros-Aarteil S."/>
            <person name="Calhoun S."/>
            <person name="Haridas S."/>
            <person name="Kuo A."/>
            <person name="Mondo S."/>
            <person name="Pangilinan J."/>
            <person name="Riley R."/>
            <person name="LaButti K."/>
            <person name="Andreopoulos B."/>
            <person name="Lipzen A."/>
            <person name="Chen C."/>
            <person name="Yan M."/>
            <person name="Daum C."/>
            <person name="Ng V."/>
            <person name="Clum A."/>
            <person name="Steindorff A."/>
            <person name="Ohm R.A."/>
            <person name="Martin F."/>
            <person name="Silar P."/>
            <person name="Natvig D.O."/>
            <person name="Lalanne C."/>
            <person name="Gautier V."/>
            <person name="Ament-Velasquez S.L."/>
            <person name="Kruys A."/>
            <person name="Hutchinson M.I."/>
            <person name="Powell A.J."/>
            <person name="Barry K."/>
            <person name="Miller A.N."/>
            <person name="Grigoriev I.V."/>
            <person name="Debuchy R."/>
            <person name="Gladieux P."/>
            <person name="Hiltunen Thoren M."/>
            <person name="Johannesson H."/>
        </authorList>
    </citation>
    <scope>NUCLEOTIDE SEQUENCE</scope>
    <source>
        <strain evidence="1">CBS 333.67</strain>
    </source>
</reference>
<evidence type="ECO:0000313" key="2">
    <source>
        <dbReference type="Proteomes" id="UP001273166"/>
    </source>
</evidence>
<gene>
    <name evidence="1" type="ORF">B0T15DRAFT_133478</name>
</gene>
<sequence length="266" mass="29547">MEHGQRSQHRSGEQCVLHMRNRNSCPRIAGIKTQRASQNQPPIHLPGSRLAPGLVSQISCTVSNMSSAQVSASVRNVSAARFTTPMTPNSHYHLPDLGLVSSHGTRRPSVAMSDLVSQDSVIGEAEDESVVIANGLTYRQIRDLWDRVRPSLRGPFRGRFDSPAFDVSLARIRRDRTGIIGEYPRPDIWSETAALWERHEKQFVCDFEELLLKRDDQRANPRKVGQTEAACTAGGDGTAFEAQFRLIEQAKKNFGCEDGEACHLKG</sequence>
<reference evidence="1" key="2">
    <citation type="submission" date="2023-06" db="EMBL/GenBank/DDBJ databases">
        <authorList>
            <consortium name="Lawrence Berkeley National Laboratory"/>
            <person name="Mondo S.J."/>
            <person name="Hensen N."/>
            <person name="Bonometti L."/>
            <person name="Westerberg I."/>
            <person name="Brannstrom I.O."/>
            <person name="Guillou S."/>
            <person name="Cros-Aarteil S."/>
            <person name="Calhoun S."/>
            <person name="Haridas S."/>
            <person name="Kuo A."/>
            <person name="Pangilinan J."/>
            <person name="Riley R."/>
            <person name="Labutti K."/>
            <person name="Andreopoulos B."/>
            <person name="Lipzen A."/>
            <person name="Chen C."/>
            <person name="Yanf M."/>
            <person name="Daum C."/>
            <person name="Ng V."/>
            <person name="Clum A."/>
            <person name="Steindorff A."/>
            <person name="Ohm R."/>
            <person name="Martin F."/>
            <person name="Silar P."/>
            <person name="Natvig D."/>
            <person name="Lalanne C."/>
            <person name="Gautier V."/>
            <person name="Ament-Velasquez S.L."/>
            <person name="Kruys A."/>
            <person name="Hutchinson M.I."/>
            <person name="Powell A.J."/>
            <person name="Barry K."/>
            <person name="Miller A.N."/>
            <person name="Grigoriev I.V."/>
            <person name="Debuchy R."/>
            <person name="Gladieux P."/>
            <person name="Thoren M.H."/>
            <person name="Johannesson H."/>
        </authorList>
    </citation>
    <scope>NUCLEOTIDE SEQUENCE</scope>
    <source>
        <strain evidence="1">CBS 333.67</strain>
    </source>
</reference>
<name>A0AAJ0M4Y3_9PEZI</name>
<dbReference type="RefSeq" id="XP_062724978.1">
    <property type="nucleotide sequence ID" value="XM_062861776.1"/>
</dbReference>
<keyword evidence="2" id="KW-1185">Reference proteome</keyword>
<dbReference type="GeneID" id="87880605"/>
<dbReference type="EMBL" id="JAUDZG010000002">
    <property type="protein sequence ID" value="KAK3309198.1"/>
    <property type="molecule type" value="Genomic_DNA"/>
</dbReference>
<dbReference type="AlphaFoldDB" id="A0AAJ0M4Y3"/>
<accession>A0AAJ0M4Y3</accession>
<evidence type="ECO:0000313" key="1">
    <source>
        <dbReference type="EMBL" id="KAK3309198.1"/>
    </source>
</evidence>
<proteinExistence type="predicted"/>
<dbReference type="Proteomes" id="UP001273166">
    <property type="component" value="Unassembled WGS sequence"/>
</dbReference>